<evidence type="ECO:0000313" key="2">
    <source>
        <dbReference type="Proteomes" id="UP001302812"/>
    </source>
</evidence>
<gene>
    <name evidence="1" type="ORF">N656DRAFT_394630</name>
</gene>
<reference evidence="1" key="2">
    <citation type="submission" date="2023-05" db="EMBL/GenBank/DDBJ databases">
        <authorList>
            <consortium name="Lawrence Berkeley National Laboratory"/>
            <person name="Steindorff A."/>
            <person name="Hensen N."/>
            <person name="Bonometti L."/>
            <person name="Westerberg I."/>
            <person name="Brannstrom I.O."/>
            <person name="Guillou S."/>
            <person name="Cros-Aarteil S."/>
            <person name="Calhoun S."/>
            <person name="Haridas S."/>
            <person name="Kuo A."/>
            <person name="Mondo S."/>
            <person name="Pangilinan J."/>
            <person name="Riley R."/>
            <person name="Labutti K."/>
            <person name="Andreopoulos B."/>
            <person name="Lipzen A."/>
            <person name="Chen C."/>
            <person name="Yanf M."/>
            <person name="Daum C."/>
            <person name="Ng V."/>
            <person name="Clum A."/>
            <person name="Ohm R."/>
            <person name="Martin F."/>
            <person name="Silar P."/>
            <person name="Natvig D."/>
            <person name="Lalanne C."/>
            <person name="Gautier V."/>
            <person name="Ament-Velasquez S.L."/>
            <person name="Kruys A."/>
            <person name="Hutchinson M.I."/>
            <person name="Powell A.J."/>
            <person name="Barry K."/>
            <person name="Miller A.N."/>
            <person name="Grigoriev I.V."/>
            <person name="Debuchy R."/>
            <person name="Gladieux P."/>
            <person name="Thoren M.H."/>
            <person name="Johannesson H."/>
        </authorList>
    </citation>
    <scope>NUCLEOTIDE SEQUENCE</scope>
    <source>
        <strain evidence="1">CBS 508.74</strain>
    </source>
</reference>
<proteinExistence type="predicted"/>
<organism evidence="1 2">
    <name type="scientific">Canariomyces notabilis</name>
    <dbReference type="NCBI Taxonomy" id="2074819"/>
    <lineage>
        <taxon>Eukaryota</taxon>
        <taxon>Fungi</taxon>
        <taxon>Dikarya</taxon>
        <taxon>Ascomycota</taxon>
        <taxon>Pezizomycotina</taxon>
        <taxon>Sordariomycetes</taxon>
        <taxon>Sordariomycetidae</taxon>
        <taxon>Sordariales</taxon>
        <taxon>Chaetomiaceae</taxon>
        <taxon>Canariomyces</taxon>
    </lineage>
</organism>
<name>A0AAN6TJQ6_9PEZI</name>
<accession>A0AAN6TJQ6</accession>
<keyword evidence="2" id="KW-1185">Reference proteome</keyword>
<dbReference type="EMBL" id="MU853334">
    <property type="protein sequence ID" value="KAK4115708.1"/>
    <property type="molecule type" value="Genomic_DNA"/>
</dbReference>
<comment type="caution">
    <text evidence="1">The sequence shown here is derived from an EMBL/GenBank/DDBJ whole genome shotgun (WGS) entry which is preliminary data.</text>
</comment>
<dbReference type="AlphaFoldDB" id="A0AAN6TJQ6"/>
<evidence type="ECO:0000313" key="1">
    <source>
        <dbReference type="EMBL" id="KAK4115708.1"/>
    </source>
</evidence>
<dbReference type="GeneID" id="89933634"/>
<dbReference type="RefSeq" id="XP_064673278.1">
    <property type="nucleotide sequence ID" value="XM_064809510.1"/>
</dbReference>
<protein>
    <submittedName>
        <fullName evidence="1">Uncharacterized protein</fullName>
    </submittedName>
</protein>
<dbReference type="Proteomes" id="UP001302812">
    <property type="component" value="Unassembled WGS sequence"/>
</dbReference>
<reference evidence="1" key="1">
    <citation type="journal article" date="2023" name="Mol. Phylogenet. Evol.">
        <title>Genome-scale phylogeny and comparative genomics of the fungal order Sordariales.</title>
        <authorList>
            <person name="Hensen N."/>
            <person name="Bonometti L."/>
            <person name="Westerberg I."/>
            <person name="Brannstrom I.O."/>
            <person name="Guillou S."/>
            <person name="Cros-Aarteil S."/>
            <person name="Calhoun S."/>
            <person name="Haridas S."/>
            <person name="Kuo A."/>
            <person name="Mondo S."/>
            <person name="Pangilinan J."/>
            <person name="Riley R."/>
            <person name="LaButti K."/>
            <person name="Andreopoulos B."/>
            <person name="Lipzen A."/>
            <person name="Chen C."/>
            <person name="Yan M."/>
            <person name="Daum C."/>
            <person name="Ng V."/>
            <person name="Clum A."/>
            <person name="Steindorff A."/>
            <person name="Ohm R.A."/>
            <person name="Martin F."/>
            <person name="Silar P."/>
            <person name="Natvig D.O."/>
            <person name="Lalanne C."/>
            <person name="Gautier V."/>
            <person name="Ament-Velasquez S.L."/>
            <person name="Kruys A."/>
            <person name="Hutchinson M.I."/>
            <person name="Powell A.J."/>
            <person name="Barry K."/>
            <person name="Miller A.N."/>
            <person name="Grigoriev I.V."/>
            <person name="Debuchy R."/>
            <person name="Gladieux P."/>
            <person name="Hiltunen Thoren M."/>
            <person name="Johannesson H."/>
        </authorList>
    </citation>
    <scope>NUCLEOTIDE SEQUENCE</scope>
    <source>
        <strain evidence="1">CBS 508.74</strain>
    </source>
</reference>
<sequence>MLPPSRLQYNICAPSSSPTQSLWEGMDTNIFCVDSLRRSLVSASSRERDRNIVKQGIFCTFLSWTSLLISVVYPEDWSHRRIDITL</sequence>